<keyword evidence="2" id="KW-1133">Transmembrane helix</keyword>
<gene>
    <name evidence="3" type="ORF">LY89DRAFT_784631</name>
</gene>
<feature type="transmembrane region" description="Helical" evidence="2">
    <location>
        <begin position="203"/>
        <end position="225"/>
    </location>
</feature>
<dbReference type="KEGG" id="psco:LY89DRAFT_784631"/>
<dbReference type="GeneID" id="28832532"/>
<keyword evidence="2" id="KW-0472">Membrane</keyword>
<reference evidence="3 4" key="1">
    <citation type="submission" date="2015-10" db="EMBL/GenBank/DDBJ databases">
        <title>Full genome of DAOMC 229536 Phialocephala scopiformis, a fungal endophyte of spruce producing the potent anti-insectan compound rugulosin.</title>
        <authorList>
            <consortium name="DOE Joint Genome Institute"/>
            <person name="Walker A.K."/>
            <person name="Frasz S.L."/>
            <person name="Seifert K.A."/>
            <person name="Miller J.D."/>
            <person name="Mondo S.J."/>
            <person name="Labutti K."/>
            <person name="Lipzen A."/>
            <person name="Dockter R."/>
            <person name="Kennedy M."/>
            <person name="Grigoriev I.V."/>
            <person name="Spatafora J.W."/>
        </authorList>
    </citation>
    <scope>NUCLEOTIDE SEQUENCE [LARGE SCALE GENOMIC DNA]</scope>
    <source>
        <strain evidence="3 4">CBS 120377</strain>
    </source>
</reference>
<feature type="transmembrane region" description="Helical" evidence="2">
    <location>
        <begin position="142"/>
        <end position="162"/>
    </location>
</feature>
<feature type="transmembrane region" description="Helical" evidence="2">
    <location>
        <begin position="106"/>
        <end position="130"/>
    </location>
</feature>
<dbReference type="STRING" id="149040.A0A194X0N5"/>
<evidence type="ECO:0000256" key="1">
    <source>
        <dbReference type="SAM" id="MobiDB-lite"/>
    </source>
</evidence>
<dbReference type="PANTHER" id="PTHR42069:SF1">
    <property type="entry name" value="MARVEL DOMAIN-CONTAINING PROTEIN"/>
    <property type="match status" value="1"/>
</dbReference>
<accession>A0A194X0N5</accession>
<organism evidence="3 4">
    <name type="scientific">Mollisia scopiformis</name>
    <name type="common">Conifer needle endophyte fungus</name>
    <name type="synonym">Phialocephala scopiformis</name>
    <dbReference type="NCBI Taxonomy" id="149040"/>
    <lineage>
        <taxon>Eukaryota</taxon>
        <taxon>Fungi</taxon>
        <taxon>Dikarya</taxon>
        <taxon>Ascomycota</taxon>
        <taxon>Pezizomycotina</taxon>
        <taxon>Leotiomycetes</taxon>
        <taxon>Helotiales</taxon>
        <taxon>Mollisiaceae</taxon>
        <taxon>Mollisia</taxon>
    </lineage>
</organism>
<dbReference type="SUPFAM" id="SSF103473">
    <property type="entry name" value="MFS general substrate transporter"/>
    <property type="match status" value="1"/>
</dbReference>
<dbReference type="AlphaFoldDB" id="A0A194X0N5"/>
<dbReference type="InterPro" id="IPR036259">
    <property type="entry name" value="MFS_trans_sf"/>
</dbReference>
<feature type="region of interest" description="Disordered" evidence="1">
    <location>
        <begin position="1"/>
        <end position="36"/>
    </location>
</feature>
<proteinExistence type="predicted"/>
<protein>
    <submittedName>
        <fullName evidence="3">Uncharacterized protein</fullName>
    </submittedName>
</protein>
<feature type="transmembrane region" description="Helical" evidence="2">
    <location>
        <begin position="55"/>
        <end position="77"/>
    </location>
</feature>
<feature type="compositionally biased region" description="Polar residues" evidence="1">
    <location>
        <begin position="11"/>
        <end position="29"/>
    </location>
</feature>
<sequence length="273" mass="30336">MGFFNEKRQSKVSVSPALSQEPLSASSRHSGFDPSLPALEKKDSKYKRSIRVLRFITRLLSVVLNALMIGVLSYALYKYFTTKSHPISSTNSSSPWVNPATLWPTFVLLGIALVTFVMNLFTLVAYCCGVGAANRVNTCSTVVSYIFLGVHVLLWALAAGAFKMGSNGKDLWGYSCSDQADKLQEEVKSFLDFGKLCTMQTGAWYVSIIETGVYLLTFVITILTLRRASHKKKLSKIRESMNMEAGYDKVELGSMYKQGRRYMPLAGESPSLR</sequence>
<evidence type="ECO:0000313" key="3">
    <source>
        <dbReference type="EMBL" id="KUJ13763.1"/>
    </source>
</evidence>
<dbReference type="Proteomes" id="UP000070700">
    <property type="component" value="Unassembled WGS sequence"/>
</dbReference>
<keyword evidence="2" id="KW-0812">Transmembrane</keyword>
<dbReference type="RefSeq" id="XP_018068118.1">
    <property type="nucleotide sequence ID" value="XM_018222806.1"/>
</dbReference>
<dbReference type="InParanoid" id="A0A194X0N5"/>
<name>A0A194X0N5_MOLSC</name>
<dbReference type="EMBL" id="KQ947421">
    <property type="protein sequence ID" value="KUJ13763.1"/>
    <property type="molecule type" value="Genomic_DNA"/>
</dbReference>
<keyword evidence="4" id="KW-1185">Reference proteome</keyword>
<dbReference type="OrthoDB" id="5371583at2759"/>
<dbReference type="PANTHER" id="PTHR42069">
    <property type="entry name" value="HYPHAL ANASTAMOSIS-8 PROTEIN"/>
    <property type="match status" value="1"/>
</dbReference>
<evidence type="ECO:0000313" key="4">
    <source>
        <dbReference type="Proteomes" id="UP000070700"/>
    </source>
</evidence>
<evidence type="ECO:0000256" key="2">
    <source>
        <dbReference type="SAM" id="Phobius"/>
    </source>
</evidence>